<feature type="compositionally biased region" description="Polar residues" evidence="1">
    <location>
        <begin position="10"/>
        <end position="35"/>
    </location>
</feature>
<evidence type="ECO:0000256" key="1">
    <source>
        <dbReference type="SAM" id="MobiDB-lite"/>
    </source>
</evidence>
<accession>A0AAN6FSM0</accession>
<feature type="region of interest" description="Disordered" evidence="1">
    <location>
        <begin position="68"/>
        <end position="88"/>
    </location>
</feature>
<feature type="region of interest" description="Disordered" evidence="1">
    <location>
        <begin position="1"/>
        <end position="53"/>
    </location>
</feature>
<dbReference type="Proteomes" id="UP001168146">
    <property type="component" value="Unassembled WGS sequence"/>
</dbReference>
<organism evidence="2 3">
    <name type="scientific">Friedmanniomyces endolithicus</name>
    <dbReference type="NCBI Taxonomy" id="329885"/>
    <lineage>
        <taxon>Eukaryota</taxon>
        <taxon>Fungi</taxon>
        <taxon>Dikarya</taxon>
        <taxon>Ascomycota</taxon>
        <taxon>Pezizomycotina</taxon>
        <taxon>Dothideomycetes</taxon>
        <taxon>Dothideomycetidae</taxon>
        <taxon>Mycosphaerellales</taxon>
        <taxon>Teratosphaeriaceae</taxon>
        <taxon>Friedmanniomyces</taxon>
    </lineage>
</organism>
<feature type="compositionally biased region" description="Polar residues" evidence="1">
    <location>
        <begin position="355"/>
        <end position="379"/>
    </location>
</feature>
<feature type="compositionally biased region" description="Basic and acidic residues" evidence="1">
    <location>
        <begin position="396"/>
        <end position="414"/>
    </location>
</feature>
<feature type="region of interest" description="Disordered" evidence="1">
    <location>
        <begin position="355"/>
        <end position="414"/>
    </location>
</feature>
<gene>
    <name evidence="2" type="ORF">LTR82_005425</name>
</gene>
<protein>
    <recommendedName>
        <fullName evidence="4">Peroxin 20</fullName>
    </recommendedName>
</protein>
<reference evidence="2" key="1">
    <citation type="submission" date="2021-12" db="EMBL/GenBank/DDBJ databases">
        <title>Black yeast isolated from Biological Soil Crust.</title>
        <authorList>
            <person name="Kurbessoian T."/>
        </authorList>
    </citation>
    <scope>NUCLEOTIDE SEQUENCE</scope>
    <source>
        <strain evidence="2">CCFEE 5208</strain>
    </source>
</reference>
<dbReference type="Gene3D" id="6.10.280.230">
    <property type="match status" value="1"/>
</dbReference>
<evidence type="ECO:0000313" key="2">
    <source>
        <dbReference type="EMBL" id="KAK0323678.1"/>
    </source>
</evidence>
<evidence type="ECO:0008006" key="4">
    <source>
        <dbReference type="Google" id="ProtNLM"/>
    </source>
</evidence>
<sequence>MADALCGPSNPLQQFKQQTSLDRTLQQDRLTSRLSPAQGFRSHDPNAGLLDPEFEAFQAGLPPSEFSSYHAYQSHQQPFSAGPSQAPSWAQDFQQLHISPSSLQPQQSLYQSGPSTAGWAQGFRQHATQPAMSQRTASPSALAFQQKARMGYGGSQSRFAPQASFAPNVQQSKGKEPVYEQFDDAAFEQAFVQARDEMMDEVDGQHSLQEDVGTLQDPLQDVLQGQQDFMSSLEEQAQTEEQRAHDEQDALSATAQELLSKVEDNKTDKFRNSQFLGLMRKLRDREVKVEGDKMVETVSSTPLKPAFIHAPSHDSTYASGTSSPMSWDSAHFDTHICDTSGCSVHHAYDHWESPATTESSTLSPSIQQTTPTFDNSEQRPSPLVAHTASRPLVDTRPPDYGHETDADLGRIDPRDGQGVRDILIEMGGGTVQHDEIGTFTTASTLHNNDDSSVLSVVDGEPPFYADMRALHGARTESANLSEMLYGHDRTLEKPVVWARDEGVTRERLERGYVRKDIRQRLH</sequence>
<dbReference type="EMBL" id="JASUXU010000012">
    <property type="protein sequence ID" value="KAK0323678.1"/>
    <property type="molecule type" value="Genomic_DNA"/>
</dbReference>
<comment type="caution">
    <text evidence="2">The sequence shown here is derived from an EMBL/GenBank/DDBJ whole genome shotgun (WGS) entry which is preliminary data.</text>
</comment>
<name>A0AAN6FSM0_9PEZI</name>
<proteinExistence type="predicted"/>
<dbReference type="AlphaFoldDB" id="A0AAN6FSM0"/>
<evidence type="ECO:0000313" key="3">
    <source>
        <dbReference type="Proteomes" id="UP001168146"/>
    </source>
</evidence>